<reference evidence="2 3" key="1">
    <citation type="submission" date="2020-08" db="EMBL/GenBank/DDBJ databases">
        <title>Cohnella phylogeny.</title>
        <authorList>
            <person name="Dunlap C."/>
        </authorList>
    </citation>
    <scope>NUCLEOTIDE SEQUENCE [LARGE SCALE GENOMIC DNA]</scope>
    <source>
        <strain evidence="2 3">CBP 2801</strain>
    </source>
</reference>
<evidence type="ECO:0000256" key="1">
    <source>
        <dbReference type="SAM" id="SignalP"/>
    </source>
</evidence>
<dbReference type="PANTHER" id="PTHR43649:SF11">
    <property type="entry name" value="ABC TRANSPORTER SUBSTRATE-BINDING PROTEIN YESO-RELATED"/>
    <property type="match status" value="1"/>
</dbReference>
<keyword evidence="3" id="KW-1185">Reference proteome</keyword>
<gene>
    <name evidence="2" type="ORF">H7C18_27760</name>
</gene>
<proteinExistence type="predicted"/>
<dbReference type="Proteomes" id="UP000564644">
    <property type="component" value="Unassembled WGS sequence"/>
</dbReference>
<name>A0A7X0SRC1_9BACL</name>
<evidence type="ECO:0000313" key="2">
    <source>
        <dbReference type="EMBL" id="MBB6734728.1"/>
    </source>
</evidence>
<organism evidence="2 3">
    <name type="scientific">Cohnella zeiphila</name>
    <dbReference type="NCBI Taxonomy" id="2761120"/>
    <lineage>
        <taxon>Bacteria</taxon>
        <taxon>Bacillati</taxon>
        <taxon>Bacillota</taxon>
        <taxon>Bacilli</taxon>
        <taxon>Bacillales</taxon>
        <taxon>Paenibacillaceae</taxon>
        <taxon>Cohnella</taxon>
    </lineage>
</organism>
<protein>
    <submittedName>
        <fullName evidence="2">Extracellular solute-binding protein</fullName>
    </submittedName>
</protein>
<comment type="caution">
    <text evidence="2">The sequence shown here is derived from an EMBL/GenBank/DDBJ whole genome shotgun (WGS) entry which is preliminary data.</text>
</comment>
<dbReference type="InterPro" id="IPR006059">
    <property type="entry name" value="SBP"/>
</dbReference>
<dbReference type="AlphaFoldDB" id="A0A7X0SRC1"/>
<dbReference type="EMBL" id="JACJVO010000036">
    <property type="protein sequence ID" value="MBB6734728.1"/>
    <property type="molecule type" value="Genomic_DNA"/>
</dbReference>
<dbReference type="InterPro" id="IPR050490">
    <property type="entry name" value="Bact_solute-bd_prot1"/>
</dbReference>
<dbReference type="PANTHER" id="PTHR43649">
    <property type="entry name" value="ARABINOSE-BINDING PROTEIN-RELATED"/>
    <property type="match status" value="1"/>
</dbReference>
<feature type="chain" id="PRO_5039115358" evidence="1">
    <location>
        <begin position="23"/>
        <end position="440"/>
    </location>
</feature>
<keyword evidence="1" id="KW-0732">Signal</keyword>
<dbReference type="Gene3D" id="3.40.190.10">
    <property type="entry name" value="Periplasmic binding protein-like II"/>
    <property type="match status" value="2"/>
</dbReference>
<feature type="signal peptide" evidence="1">
    <location>
        <begin position="1"/>
        <end position="22"/>
    </location>
</feature>
<dbReference type="SUPFAM" id="SSF53850">
    <property type="entry name" value="Periplasmic binding protein-like II"/>
    <property type="match status" value="1"/>
</dbReference>
<evidence type="ECO:0000313" key="3">
    <source>
        <dbReference type="Proteomes" id="UP000564644"/>
    </source>
</evidence>
<accession>A0A7X0SRC1</accession>
<dbReference type="Pfam" id="PF01547">
    <property type="entry name" value="SBP_bac_1"/>
    <property type="match status" value="1"/>
</dbReference>
<dbReference type="RefSeq" id="WP_185132386.1">
    <property type="nucleotide sequence ID" value="NZ_JACJVO010000036.1"/>
</dbReference>
<sequence length="440" mass="48055">MSKARGFGLGATALAVALTVTACGSSNSNDSKESAGSQESSKAGSSVKLGITWAGSQVRHDATLAALDLYSKNNPNVTFEPSYMGFDTYFTKLATLSAARNLPDIMQIDTGNLMDYALRDQLTDLSAGIDTSNINDKLLSAGKVNGTLYGIPLGANAITFMYNKAAFDKLGIQVPEKGFTWDEWLKIAKETQPKLEKGKYFMMDLSMATGTTESDKYEIYQLAQGKGFIHTPDGKFNIDRDTYLAFNKLFADLRKEGVVPPADVTAGHKQYDPQLDLFMNGTILVQRDYSAGFPNFESVHPGQYAMAPVPSASNAGGFMLPSQFFTVSKASKHPDEAKKFIDWFVNDKEAGRTLTLARGVPVSKPVLDDLTPTLDSSAKAQIDIIDRVAPDANPFSSRPKGFGAWTDEWTKISQAVAFDKMTPEQAYDELKKKWDEIVKL</sequence>
<dbReference type="PROSITE" id="PS51257">
    <property type="entry name" value="PROKAR_LIPOPROTEIN"/>
    <property type="match status" value="1"/>
</dbReference>